<gene>
    <name evidence="1" type="ORF">VE01_07665</name>
</gene>
<dbReference type="EMBL" id="KV460237">
    <property type="protein sequence ID" value="OBT95275.1"/>
    <property type="molecule type" value="Genomic_DNA"/>
</dbReference>
<evidence type="ECO:0000313" key="1">
    <source>
        <dbReference type="EMBL" id="OBT95275.1"/>
    </source>
</evidence>
<accession>A0A1B8GHK0</accession>
<proteinExistence type="predicted"/>
<dbReference type="GeneID" id="28841051"/>
<dbReference type="Proteomes" id="UP000091956">
    <property type="component" value="Unassembled WGS sequence"/>
</dbReference>
<reference evidence="2" key="2">
    <citation type="journal article" date="2018" name="Nat. Commun.">
        <title>Extreme sensitivity to ultraviolet light in the fungal pathogen causing white-nose syndrome of bats.</title>
        <authorList>
            <person name="Palmer J.M."/>
            <person name="Drees K.P."/>
            <person name="Foster J.T."/>
            <person name="Lindner D.L."/>
        </authorList>
    </citation>
    <scope>NUCLEOTIDE SEQUENCE [LARGE SCALE GENOMIC DNA]</scope>
    <source>
        <strain evidence="2">UAMH 10579</strain>
    </source>
</reference>
<name>A0A1B8GHK0_9PEZI</name>
<reference evidence="1 2" key="1">
    <citation type="submission" date="2016-03" db="EMBL/GenBank/DDBJ databases">
        <title>Comparative genomics of Pseudogymnoascus destructans, the fungus causing white-nose syndrome of bats.</title>
        <authorList>
            <person name="Palmer J.M."/>
            <person name="Drees K.P."/>
            <person name="Foster J.T."/>
            <person name="Lindner D.L."/>
        </authorList>
    </citation>
    <scope>NUCLEOTIDE SEQUENCE [LARGE SCALE GENOMIC DNA]</scope>
    <source>
        <strain evidence="1 2">UAMH 10579</strain>
    </source>
</reference>
<evidence type="ECO:0000313" key="2">
    <source>
        <dbReference type="Proteomes" id="UP000091956"/>
    </source>
</evidence>
<dbReference type="RefSeq" id="XP_018129008.1">
    <property type="nucleotide sequence ID" value="XM_018277098.1"/>
</dbReference>
<sequence>MATDRLNNLTQQQLTEAVQQIVDSPKFWVNNGHIPVEIRRQTKEDILKGKWGPAPIFSPYAATHDGYSQVRYQNVKMLVHRVTFRHMYGTQLNPALEISHIVNCGSRSTS</sequence>
<keyword evidence="2" id="KW-1185">Reference proteome</keyword>
<dbReference type="AlphaFoldDB" id="A0A1B8GHK0"/>
<dbReference type="OrthoDB" id="5427454at2759"/>
<protein>
    <submittedName>
        <fullName evidence="1">Uncharacterized protein</fullName>
    </submittedName>
</protein>
<organism evidence="1 2">
    <name type="scientific">Pseudogymnoascus verrucosus</name>
    <dbReference type="NCBI Taxonomy" id="342668"/>
    <lineage>
        <taxon>Eukaryota</taxon>
        <taxon>Fungi</taxon>
        <taxon>Dikarya</taxon>
        <taxon>Ascomycota</taxon>
        <taxon>Pezizomycotina</taxon>
        <taxon>Leotiomycetes</taxon>
        <taxon>Thelebolales</taxon>
        <taxon>Thelebolaceae</taxon>
        <taxon>Pseudogymnoascus</taxon>
    </lineage>
</organism>